<name>A0ABS7LB97_9HYPH</name>
<organism evidence="1 2">
    <name type="scientific">Rhizobium bangladeshense</name>
    <dbReference type="NCBI Taxonomy" id="1138189"/>
    <lineage>
        <taxon>Bacteria</taxon>
        <taxon>Pseudomonadati</taxon>
        <taxon>Pseudomonadota</taxon>
        <taxon>Alphaproteobacteria</taxon>
        <taxon>Hyphomicrobiales</taxon>
        <taxon>Rhizobiaceae</taxon>
        <taxon>Rhizobium/Agrobacterium group</taxon>
        <taxon>Rhizobium</taxon>
    </lineage>
</organism>
<dbReference type="EMBL" id="JABTXI010000001">
    <property type="protein sequence ID" value="MBY3588720.1"/>
    <property type="molecule type" value="Genomic_DNA"/>
</dbReference>
<evidence type="ECO:0000313" key="1">
    <source>
        <dbReference type="EMBL" id="MBY3588720.1"/>
    </source>
</evidence>
<comment type="caution">
    <text evidence="1">The sequence shown here is derived from an EMBL/GenBank/DDBJ whole genome shotgun (WGS) entry which is preliminary data.</text>
</comment>
<keyword evidence="2" id="KW-1185">Reference proteome</keyword>
<evidence type="ECO:0008006" key="3">
    <source>
        <dbReference type="Google" id="ProtNLM"/>
    </source>
</evidence>
<reference evidence="1 2" key="1">
    <citation type="submission" date="2020-06" db="EMBL/GenBank/DDBJ databases">
        <title>Global-level population genomics: horizontal gene transfer, symbiosis and evolution in Rhizobia.</title>
        <authorList>
            <person name="Gai Y."/>
        </authorList>
    </citation>
    <scope>NUCLEOTIDE SEQUENCE [LARGE SCALE GENOMIC DNA]</scope>
    <source>
        <strain evidence="1 2">PLR6_1b</strain>
    </source>
</reference>
<protein>
    <recommendedName>
        <fullName evidence="3">ABM domain-containing protein</fullName>
    </recommendedName>
</protein>
<sequence length="100" mass="11275">MKRIAIRYRTKPESADENQRLIEEVFRELTEKAPSGVKYAALRLDESVFLHLLAVEDSVNDSVASLDAFGAFRNGILNRCLEEPAQAVVQVIGDFEMFSK</sequence>
<dbReference type="RefSeq" id="WP_221093948.1">
    <property type="nucleotide sequence ID" value="NZ_JABDWX010000003.1"/>
</dbReference>
<dbReference type="Proteomes" id="UP000720124">
    <property type="component" value="Unassembled WGS sequence"/>
</dbReference>
<gene>
    <name evidence="1" type="ORF">HJA87_02260</name>
</gene>
<proteinExistence type="predicted"/>
<evidence type="ECO:0000313" key="2">
    <source>
        <dbReference type="Proteomes" id="UP000720124"/>
    </source>
</evidence>
<accession>A0ABS7LB97</accession>